<sequence>MELLNAKVTVAAAHAAPVFMDKAATTDKVVRLIHQAARQGIELLVFPETFVPGYPYWTECYPPIQQVDAQAQYIEQSVAVDGDEIKRVQAACRAANVAVSLGISERVSGGYTLFNSQVTVDRDGALLGVHRKLQPTFVERMVWAQGDGFTLRNYKLAAGYNLGGLCCWEHTMNGARQALIVQNQHIHAGAWPALSTLMGYEAVGDAQIEGLMKCHALSAQAFVVTASNYVDDACLEWMEKNLGPQDFLKAGGGWSSVLHPFCSFLAGPHTGPEEKLVAAEVDLAQLKKVKVWVDSAGHYKRPEILKFSFDQRPMWDDEKHFVLGAAPEKDAVLAAPEPEDNTA</sequence>
<name>A0ACB8UMQ9_9EURO</name>
<proteinExistence type="predicted"/>
<reference evidence="1" key="1">
    <citation type="journal article" date="2022" name="bioRxiv">
        <title>Population genetic analysis of Ophidiomyces ophidiicola, the causative agent of snake fungal disease, indicates recent introductions to the USA.</title>
        <authorList>
            <person name="Ladner J.T."/>
            <person name="Palmer J.M."/>
            <person name="Ettinger C.L."/>
            <person name="Stajich J.E."/>
            <person name="Farrell T.M."/>
            <person name="Glorioso B.M."/>
            <person name="Lawson B."/>
            <person name="Price S.J."/>
            <person name="Stengle A.G."/>
            <person name="Grear D.A."/>
            <person name="Lorch J.M."/>
        </authorList>
    </citation>
    <scope>NUCLEOTIDE SEQUENCE</scope>
    <source>
        <strain evidence="1">NWHC 24266-5</strain>
    </source>
</reference>
<gene>
    <name evidence="1" type="ORF">LOY88_006510</name>
</gene>
<accession>A0ACB8UMQ9</accession>
<evidence type="ECO:0000313" key="1">
    <source>
        <dbReference type="EMBL" id="KAI2381869.1"/>
    </source>
</evidence>
<dbReference type="EMBL" id="JALBCA010000161">
    <property type="protein sequence ID" value="KAI2381869.1"/>
    <property type="molecule type" value="Genomic_DNA"/>
</dbReference>
<organism evidence="1">
    <name type="scientific">Ophidiomyces ophidiicola</name>
    <dbReference type="NCBI Taxonomy" id="1387563"/>
    <lineage>
        <taxon>Eukaryota</taxon>
        <taxon>Fungi</taxon>
        <taxon>Dikarya</taxon>
        <taxon>Ascomycota</taxon>
        <taxon>Pezizomycotina</taxon>
        <taxon>Eurotiomycetes</taxon>
        <taxon>Eurotiomycetidae</taxon>
        <taxon>Onygenales</taxon>
        <taxon>Onygenaceae</taxon>
        <taxon>Ophidiomyces</taxon>
    </lineage>
</organism>
<protein>
    <submittedName>
        <fullName evidence="1">Uncharacterized protein</fullName>
    </submittedName>
</protein>
<comment type="caution">
    <text evidence="1">The sequence shown here is derived from an EMBL/GenBank/DDBJ whole genome shotgun (WGS) entry which is preliminary data.</text>
</comment>